<evidence type="ECO:0000313" key="3">
    <source>
        <dbReference type="Proteomes" id="UP000235786"/>
    </source>
</evidence>
<dbReference type="EMBL" id="KZ613962">
    <property type="protein sequence ID" value="PMD31432.1"/>
    <property type="molecule type" value="Genomic_DNA"/>
</dbReference>
<dbReference type="AlphaFoldDB" id="A0A2J6QYU2"/>
<organism evidence="2 3">
    <name type="scientific">Hyaloscypha variabilis (strain UAMH 11265 / GT02V1 / F)</name>
    <name type="common">Meliniomyces variabilis</name>
    <dbReference type="NCBI Taxonomy" id="1149755"/>
    <lineage>
        <taxon>Eukaryota</taxon>
        <taxon>Fungi</taxon>
        <taxon>Dikarya</taxon>
        <taxon>Ascomycota</taxon>
        <taxon>Pezizomycotina</taxon>
        <taxon>Leotiomycetes</taxon>
        <taxon>Helotiales</taxon>
        <taxon>Hyaloscyphaceae</taxon>
        <taxon>Hyaloscypha</taxon>
        <taxon>Hyaloscypha variabilis</taxon>
    </lineage>
</organism>
<protein>
    <submittedName>
        <fullName evidence="2">Uncharacterized protein</fullName>
    </submittedName>
</protein>
<accession>A0A2J6QYU2</accession>
<reference evidence="2 3" key="1">
    <citation type="submission" date="2016-04" db="EMBL/GenBank/DDBJ databases">
        <title>A degradative enzymes factory behind the ericoid mycorrhizal symbiosis.</title>
        <authorList>
            <consortium name="DOE Joint Genome Institute"/>
            <person name="Martino E."/>
            <person name="Morin E."/>
            <person name="Grelet G."/>
            <person name="Kuo A."/>
            <person name="Kohler A."/>
            <person name="Daghino S."/>
            <person name="Barry K."/>
            <person name="Choi C."/>
            <person name="Cichocki N."/>
            <person name="Clum A."/>
            <person name="Copeland A."/>
            <person name="Hainaut M."/>
            <person name="Haridas S."/>
            <person name="Labutti K."/>
            <person name="Lindquist E."/>
            <person name="Lipzen A."/>
            <person name="Khouja H.-R."/>
            <person name="Murat C."/>
            <person name="Ohm R."/>
            <person name="Olson A."/>
            <person name="Spatafora J."/>
            <person name="Veneault-Fourrey C."/>
            <person name="Henrissat B."/>
            <person name="Grigoriev I."/>
            <person name="Martin F."/>
            <person name="Perotto S."/>
        </authorList>
    </citation>
    <scope>NUCLEOTIDE SEQUENCE [LARGE SCALE GENOMIC DNA]</scope>
    <source>
        <strain evidence="2 3">F</strain>
    </source>
</reference>
<gene>
    <name evidence="2" type="ORF">L207DRAFT_188656</name>
</gene>
<feature type="region of interest" description="Disordered" evidence="1">
    <location>
        <begin position="1"/>
        <end position="41"/>
    </location>
</feature>
<keyword evidence="3" id="KW-1185">Reference proteome</keyword>
<evidence type="ECO:0000313" key="2">
    <source>
        <dbReference type="EMBL" id="PMD31432.1"/>
    </source>
</evidence>
<dbReference type="Proteomes" id="UP000235786">
    <property type="component" value="Unassembled WGS sequence"/>
</dbReference>
<name>A0A2J6QYU2_HYAVF</name>
<evidence type="ECO:0000256" key="1">
    <source>
        <dbReference type="SAM" id="MobiDB-lite"/>
    </source>
</evidence>
<sequence length="86" mass="9665">MTSPISNHRKATPVLKPTDLPHTAIPPSPKNRTTPHPHKKDLAASSLTRALSSAPDLAPSQQLSRWELEDANPRRHWWACLEINEF</sequence>
<proteinExistence type="predicted"/>